<dbReference type="AlphaFoldDB" id="A0A6N7EE55"/>
<dbReference type="OrthoDB" id="9809379at2"/>
<dbReference type="SMART" id="SM00382">
    <property type="entry name" value="AAA"/>
    <property type="match status" value="1"/>
</dbReference>
<dbReference type="EMBL" id="WHPC01000009">
    <property type="protein sequence ID" value="MPV36300.1"/>
    <property type="molecule type" value="Genomic_DNA"/>
</dbReference>
<accession>A0A6N7EE55</accession>
<dbReference type="InterPro" id="IPR003959">
    <property type="entry name" value="ATPase_AAA_core"/>
</dbReference>
<protein>
    <submittedName>
        <fullName evidence="6">AAA family ATPase</fullName>
    </submittedName>
</protein>
<dbReference type="GO" id="GO:0016887">
    <property type="term" value="F:ATP hydrolysis activity"/>
    <property type="evidence" value="ECO:0007669"/>
    <property type="project" value="InterPro"/>
</dbReference>
<dbReference type="Gene3D" id="3.40.50.300">
    <property type="entry name" value="P-loop containing nucleotide triphosphate hydrolases"/>
    <property type="match status" value="1"/>
</dbReference>
<dbReference type="InterPro" id="IPR027417">
    <property type="entry name" value="P-loop_NTPase"/>
</dbReference>
<keyword evidence="2" id="KW-0547">Nucleotide-binding</keyword>
<proteinExistence type="inferred from homology"/>
<evidence type="ECO:0000259" key="5">
    <source>
        <dbReference type="SMART" id="SM00382"/>
    </source>
</evidence>
<feature type="domain" description="AAA+ ATPase" evidence="5">
    <location>
        <begin position="306"/>
        <end position="432"/>
    </location>
</feature>
<dbReference type="InterPro" id="IPR050221">
    <property type="entry name" value="26S_Proteasome_ATPase"/>
</dbReference>
<evidence type="ECO:0000313" key="7">
    <source>
        <dbReference type="Proteomes" id="UP000437709"/>
    </source>
</evidence>
<reference evidence="6 7" key="1">
    <citation type="submission" date="2019-10" db="EMBL/GenBank/DDBJ databases">
        <title>Georgenia wutianyii sp. nov. and Georgenia yuyongxinii sp. nov. isolated from plateau pika (Ochotona curzoniae) in the Qinghai-Tibet plateau of China.</title>
        <authorList>
            <person name="Tian Z."/>
        </authorList>
    </citation>
    <scope>NUCLEOTIDE SEQUENCE [LARGE SCALE GENOMIC DNA]</scope>
    <source>
        <strain evidence="6 7">JCM 19765</strain>
    </source>
</reference>
<evidence type="ECO:0000313" key="6">
    <source>
        <dbReference type="EMBL" id="MPV36300.1"/>
    </source>
</evidence>
<feature type="compositionally biased region" description="Low complexity" evidence="4">
    <location>
        <begin position="38"/>
        <end position="52"/>
    </location>
</feature>
<dbReference type="Proteomes" id="UP000437709">
    <property type="component" value="Unassembled WGS sequence"/>
</dbReference>
<gene>
    <name evidence="6" type="ORF">GB881_04415</name>
</gene>
<dbReference type="SUPFAM" id="SSF52540">
    <property type="entry name" value="P-loop containing nucleoside triphosphate hydrolases"/>
    <property type="match status" value="1"/>
</dbReference>
<dbReference type="Gene3D" id="1.10.8.60">
    <property type="match status" value="1"/>
</dbReference>
<comment type="similarity">
    <text evidence="1">Belongs to the AAA ATPase family.</text>
</comment>
<dbReference type="Pfam" id="PF00004">
    <property type="entry name" value="AAA"/>
    <property type="match status" value="1"/>
</dbReference>
<evidence type="ECO:0000256" key="3">
    <source>
        <dbReference type="ARBA" id="ARBA00022840"/>
    </source>
</evidence>
<evidence type="ECO:0000256" key="2">
    <source>
        <dbReference type="ARBA" id="ARBA00022741"/>
    </source>
</evidence>
<keyword evidence="3" id="KW-0067">ATP-binding</keyword>
<comment type="caution">
    <text evidence="6">The sequence shown here is derived from an EMBL/GenBank/DDBJ whole genome shotgun (WGS) entry which is preliminary data.</text>
</comment>
<organism evidence="6 7">
    <name type="scientific">Georgenia subflava</name>
    <dbReference type="NCBI Taxonomy" id="1622177"/>
    <lineage>
        <taxon>Bacteria</taxon>
        <taxon>Bacillati</taxon>
        <taxon>Actinomycetota</taxon>
        <taxon>Actinomycetes</taxon>
        <taxon>Micrococcales</taxon>
        <taxon>Bogoriellaceae</taxon>
        <taxon>Georgenia</taxon>
    </lineage>
</organism>
<dbReference type="InterPro" id="IPR003593">
    <property type="entry name" value="AAA+_ATPase"/>
</dbReference>
<feature type="region of interest" description="Disordered" evidence="4">
    <location>
        <begin position="29"/>
        <end position="52"/>
    </location>
</feature>
<dbReference type="CDD" id="cd19481">
    <property type="entry name" value="RecA-like_protease"/>
    <property type="match status" value="1"/>
</dbReference>
<evidence type="ECO:0000256" key="1">
    <source>
        <dbReference type="ARBA" id="ARBA00006914"/>
    </source>
</evidence>
<name>A0A6N7EE55_9MICO</name>
<keyword evidence="7" id="KW-1185">Reference proteome</keyword>
<sequence length="523" mass="53959">MAAADHSADAASFGWSAAPGWAPAPDGLPAPGYGGVPTPGAASPADAASTADAVPEGRLAEFLAAFQRLSEAAAEQASAARASGGNPLLPPLTEHLGVDPRSLPVLTELVSPLREVDADVGLEHVIAAHGGGTLLGVGGGEQRWHHSLSEILQMAGSYGQFRLGPVDYRTAPVGPDAERATVAFGLHLFHVGDDGDRRPVVVLERMGNARFGQPPQLEVLAEDGVAAAVLTEIRDAMNAHSVLRGQVVTFTGSVYEPSSGGVTFVRRPDVAAADVVLPAGRLDRIERHVLGIAHHRDELVAAGQHLKRGVLLYGPPGTGKTHTVRYLVGAAQEATVILLSGMSLQFVSQAAETARALQPAIVVLEDCDLVAEERSHHSSSPLLFEVLDALDGLAADADVVFLLTTNRADILEPALAQRPGRVDLAVEIPLPGTGARRALLDLYAADLPFSAAVLDEVAGAATGTTASFTKELVRRAVLLAVERGDASGVGDADLRTALTEMMDDGGALTRSLLGGSGSGGDEG</sequence>
<evidence type="ECO:0000256" key="4">
    <source>
        <dbReference type="SAM" id="MobiDB-lite"/>
    </source>
</evidence>
<dbReference type="GO" id="GO:0005524">
    <property type="term" value="F:ATP binding"/>
    <property type="evidence" value="ECO:0007669"/>
    <property type="project" value="UniProtKB-KW"/>
</dbReference>
<dbReference type="PANTHER" id="PTHR23073">
    <property type="entry name" value="26S PROTEASOME REGULATORY SUBUNIT"/>
    <property type="match status" value="1"/>
</dbReference>